<name>A0A8T4KUG3_9ARCH</name>
<dbReference type="PROSITE" id="PS51918">
    <property type="entry name" value="RADICAL_SAM"/>
    <property type="match status" value="1"/>
</dbReference>
<dbReference type="EMBL" id="JAGVWD010000044">
    <property type="protein sequence ID" value="MBS3057584.1"/>
    <property type="molecule type" value="Genomic_DNA"/>
</dbReference>
<keyword evidence="3 6" id="KW-0479">Metal-binding</keyword>
<dbReference type="PANTHER" id="PTHR30352:SF5">
    <property type="entry name" value="PYRUVATE FORMATE-LYASE 1-ACTIVATING ENZYME"/>
    <property type="match status" value="1"/>
</dbReference>
<dbReference type="GO" id="GO:0046872">
    <property type="term" value="F:metal ion binding"/>
    <property type="evidence" value="ECO:0007669"/>
    <property type="project" value="UniProtKB-KW"/>
</dbReference>
<keyword evidence="5 6" id="KW-0411">Iron-sulfur</keyword>
<keyword evidence="4 6" id="KW-0408">Iron</keyword>
<dbReference type="GO" id="GO:0051539">
    <property type="term" value="F:4 iron, 4 sulfur cluster binding"/>
    <property type="evidence" value="ECO:0007669"/>
    <property type="project" value="UniProtKB-KW"/>
</dbReference>
<dbReference type="Proteomes" id="UP000677687">
    <property type="component" value="Unassembled WGS sequence"/>
</dbReference>
<dbReference type="AlphaFoldDB" id="A0A8T4KUG3"/>
<feature type="binding site" evidence="6">
    <location>
        <position position="104"/>
    </location>
    <ligand>
        <name>[4Fe-4S] cluster</name>
        <dbReference type="ChEBI" id="CHEBI:49883"/>
        <note>4Fe-4S-S-AdoMet</note>
    </ligand>
</feature>
<dbReference type="InterPro" id="IPR016431">
    <property type="entry name" value="Pyrv-formate_lyase-activ_prd"/>
</dbReference>
<evidence type="ECO:0000259" key="7">
    <source>
        <dbReference type="PROSITE" id="PS51918"/>
    </source>
</evidence>
<gene>
    <name evidence="8" type="primary">amrS</name>
    <name evidence="8" type="ORF">J4415_03050</name>
</gene>
<dbReference type="PANTHER" id="PTHR30352">
    <property type="entry name" value="PYRUVATE FORMATE-LYASE-ACTIVATING ENZYME"/>
    <property type="match status" value="1"/>
</dbReference>
<dbReference type="SFLD" id="SFLDG01101">
    <property type="entry name" value="Uncharacterised_Radical_SAM_Su"/>
    <property type="match status" value="1"/>
</dbReference>
<feature type="binding site" evidence="6">
    <location>
        <position position="111"/>
    </location>
    <ligand>
        <name>[4Fe-4S] cluster</name>
        <dbReference type="ChEBI" id="CHEBI:49883"/>
        <note>4Fe-4S-S-AdoMet</note>
    </ligand>
</feature>
<evidence type="ECO:0000313" key="9">
    <source>
        <dbReference type="Proteomes" id="UP000677687"/>
    </source>
</evidence>
<feature type="binding site" evidence="6">
    <location>
        <position position="108"/>
    </location>
    <ligand>
        <name>[4Fe-4S] cluster</name>
        <dbReference type="ChEBI" id="CHEBI:49883"/>
        <note>4Fe-4S-S-AdoMet</note>
    </ligand>
</feature>
<dbReference type="SFLD" id="SFLDS00029">
    <property type="entry name" value="Radical_SAM"/>
    <property type="match status" value="1"/>
</dbReference>
<dbReference type="PIRSF" id="PIRSF004869">
    <property type="entry name" value="PflX_prd"/>
    <property type="match status" value="1"/>
</dbReference>
<evidence type="ECO:0000256" key="3">
    <source>
        <dbReference type="ARBA" id="ARBA00022723"/>
    </source>
</evidence>
<dbReference type="InterPro" id="IPR007197">
    <property type="entry name" value="rSAM"/>
</dbReference>
<dbReference type="CDD" id="cd01335">
    <property type="entry name" value="Radical_SAM"/>
    <property type="match status" value="1"/>
</dbReference>
<dbReference type="NCBIfam" id="TIGR04337">
    <property type="entry name" value="AmmeMemoSam_rS"/>
    <property type="match status" value="1"/>
</dbReference>
<dbReference type="InterPro" id="IPR058240">
    <property type="entry name" value="rSAM_sf"/>
</dbReference>
<evidence type="ECO:0000256" key="4">
    <source>
        <dbReference type="ARBA" id="ARBA00023004"/>
    </source>
</evidence>
<sequence>MYPQEHPAERSQSLMQKDFFKGIKEAQLYKKLANKKVHCLVCRRFCVISDGLTGACRVRKNIKGKLYSLVYGRTLTMAIDPVEKKPLFHFKPGSSCMSISTHGCNFHCTFCQNWESSQEFTEHAITQVPYASPEQIVEQTLEAHVPGISYTYTEPTIFFEYALDTMKLAKKAGLYNVWVSNGYMSKQVADAIIPHLDAINIDLKGNADFYKKLCVGIDIKGVKENIKYFAKKKVHVEVTNLIVPGFNDKDADFKEVANFIKGINPRMPLHFSKFFPNYKLNYLPATPEAKILRAKEIAEKSGLKYVYAGNLAKEESTFCEKCKNILIKRVGFEASIMGIDEEGKCKRCGTKLHAVL</sequence>
<dbReference type="SUPFAM" id="SSF102114">
    <property type="entry name" value="Radical SAM enzymes"/>
    <property type="match status" value="1"/>
</dbReference>
<proteinExistence type="predicted"/>
<dbReference type="InterPro" id="IPR034457">
    <property type="entry name" value="Organic_radical-activating"/>
</dbReference>
<dbReference type="Pfam" id="PF04055">
    <property type="entry name" value="Radical_SAM"/>
    <property type="match status" value="1"/>
</dbReference>
<protein>
    <submittedName>
        <fullName evidence="8">AmmeMemoRadiSam system radical SAM enzyme</fullName>
    </submittedName>
</protein>
<dbReference type="Gene3D" id="3.20.20.70">
    <property type="entry name" value="Aldolase class I"/>
    <property type="match status" value="1"/>
</dbReference>
<organism evidence="8 9">
    <name type="scientific">Candidatus Iainarchaeum sp</name>
    <dbReference type="NCBI Taxonomy" id="3101447"/>
    <lineage>
        <taxon>Archaea</taxon>
        <taxon>Candidatus Iainarchaeota</taxon>
        <taxon>Candidatus Iainarchaeia</taxon>
        <taxon>Candidatus Iainarchaeales</taxon>
        <taxon>Candidatus Iainarchaeaceae</taxon>
        <taxon>Candidatus Iainarchaeum</taxon>
    </lineage>
</organism>
<keyword evidence="1" id="KW-0004">4Fe-4S</keyword>
<evidence type="ECO:0000256" key="6">
    <source>
        <dbReference type="PIRSR" id="PIRSR004869-50"/>
    </source>
</evidence>
<feature type="domain" description="Radical SAM core" evidence="7">
    <location>
        <begin position="89"/>
        <end position="304"/>
    </location>
</feature>
<dbReference type="InterPro" id="IPR027596">
    <property type="entry name" value="AmmeMemoSam_rS"/>
</dbReference>
<comment type="cofactor">
    <cofactor evidence="6">
        <name>[4Fe-4S] cluster</name>
        <dbReference type="ChEBI" id="CHEBI:49883"/>
    </cofactor>
    <text evidence="6">Binds 1 [4Fe-4S] cluster. The cluster is coordinated with 3 cysteines and an exchangeable S-adenosyl-L-methionine.</text>
</comment>
<evidence type="ECO:0000256" key="2">
    <source>
        <dbReference type="ARBA" id="ARBA00022691"/>
    </source>
</evidence>
<reference evidence="8" key="2">
    <citation type="submission" date="2021-05" db="EMBL/GenBank/DDBJ databases">
        <title>Protein family content uncovers lineage relationships and bacterial pathway maintenance mechanisms in DPANN archaea.</title>
        <authorList>
            <person name="Castelle C.J."/>
            <person name="Meheust R."/>
            <person name="Jaffe A.L."/>
            <person name="Seitz K."/>
            <person name="Gong X."/>
            <person name="Baker B.J."/>
            <person name="Banfield J.F."/>
        </authorList>
    </citation>
    <scope>NUCLEOTIDE SEQUENCE</scope>
    <source>
        <strain evidence="8">RIFCSPHIGHO2_01_FULL_AR10_44_11</strain>
    </source>
</reference>
<dbReference type="GO" id="GO:0003824">
    <property type="term" value="F:catalytic activity"/>
    <property type="evidence" value="ECO:0007669"/>
    <property type="project" value="InterPro"/>
</dbReference>
<comment type="caution">
    <text evidence="8">The sequence shown here is derived from an EMBL/GenBank/DDBJ whole genome shotgun (WGS) entry which is preliminary data.</text>
</comment>
<evidence type="ECO:0000256" key="1">
    <source>
        <dbReference type="ARBA" id="ARBA00022485"/>
    </source>
</evidence>
<reference evidence="8" key="1">
    <citation type="submission" date="2021-03" db="EMBL/GenBank/DDBJ databases">
        <authorList>
            <person name="Jaffe A."/>
        </authorList>
    </citation>
    <scope>NUCLEOTIDE SEQUENCE</scope>
    <source>
        <strain evidence="8">RIFCSPHIGHO2_01_FULL_AR10_44_11</strain>
    </source>
</reference>
<evidence type="ECO:0000256" key="5">
    <source>
        <dbReference type="ARBA" id="ARBA00023014"/>
    </source>
</evidence>
<accession>A0A8T4KUG3</accession>
<dbReference type="InterPro" id="IPR013785">
    <property type="entry name" value="Aldolase_TIM"/>
</dbReference>
<evidence type="ECO:0000313" key="8">
    <source>
        <dbReference type="EMBL" id="MBS3057584.1"/>
    </source>
</evidence>
<keyword evidence="2 6" id="KW-0949">S-adenosyl-L-methionine</keyword>